<dbReference type="GO" id="GO:0008270">
    <property type="term" value="F:zinc ion binding"/>
    <property type="evidence" value="ECO:0007669"/>
    <property type="project" value="UniProtKB-KW"/>
</dbReference>
<gene>
    <name evidence="14" type="ORF">ACFOUR_11490</name>
</gene>
<dbReference type="Proteomes" id="UP001595846">
    <property type="component" value="Unassembled WGS sequence"/>
</dbReference>
<evidence type="ECO:0000256" key="10">
    <source>
        <dbReference type="ARBA" id="ARBA00022989"/>
    </source>
</evidence>
<dbReference type="GO" id="GO:0061630">
    <property type="term" value="F:ubiquitin protein ligase activity"/>
    <property type="evidence" value="ECO:0007669"/>
    <property type="project" value="UniProtKB-EC"/>
</dbReference>
<evidence type="ECO:0000256" key="4">
    <source>
        <dbReference type="ARBA" id="ARBA00022679"/>
    </source>
</evidence>
<feature type="transmembrane region" description="Helical" evidence="12">
    <location>
        <begin position="6"/>
        <end position="23"/>
    </location>
</feature>
<keyword evidence="9" id="KW-0862">Zinc</keyword>
<dbReference type="GeneID" id="73902748"/>
<evidence type="ECO:0000256" key="5">
    <source>
        <dbReference type="ARBA" id="ARBA00022692"/>
    </source>
</evidence>
<dbReference type="AlphaFoldDB" id="A0ABD5NQ53"/>
<feature type="transmembrane region" description="Helical" evidence="12">
    <location>
        <begin position="227"/>
        <end position="250"/>
    </location>
</feature>
<reference evidence="14 15" key="1">
    <citation type="journal article" date="2019" name="Int. J. Syst. Evol. Microbiol.">
        <title>The Global Catalogue of Microorganisms (GCM) 10K type strain sequencing project: providing services to taxonomists for standard genome sequencing and annotation.</title>
        <authorList>
            <consortium name="The Broad Institute Genomics Platform"/>
            <consortium name="The Broad Institute Genome Sequencing Center for Infectious Disease"/>
            <person name="Wu L."/>
            <person name="Ma J."/>
        </authorList>
    </citation>
    <scope>NUCLEOTIDE SEQUENCE [LARGE SCALE GENOMIC DNA]</scope>
    <source>
        <strain evidence="14 15">IBRC-M 10256</strain>
    </source>
</reference>
<feature type="domain" description="E3 Ubiquitin ligase MUL1-like" evidence="13">
    <location>
        <begin position="103"/>
        <end position="234"/>
    </location>
</feature>
<keyword evidence="6" id="KW-0479">Metal-binding</keyword>
<evidence type="ECO:0000313" key="15">
    <source>
        <dbReference type="Proteomes" id="UP001595846"/>
    </source>
</evidence>
<accession>A0ABD5NQ53</accession>
<dbReference type="Pfam" id="PF12483">
    <property type="entry name" value="GIDE"/>
    <property type="match status" value="1"/>
</dbReference>
<dbReference type="RefSeq" id="WP_256533617.1">
    <property type="nucleotide sequence ID" value="NZ_CP101824.1"/>
</dbReference>
<sequence>MFENAVVSVFGLVFVVAGAVTMYRGYGERAEGGVIAETETTPIRDLTPGPVEVKGTVRPDEDAATVESPISKTDALAARIEVEERQDGSWNTIFTDEWAEALLVDDGTGEVPVDLPSADELDLRGTETEVGVDDEPPAAVRRYVEREPDLELPDRRSMGPVTVGERRRYTEGVLEPGDDGYVLGAARETAAGWDRADYAIDEPTGSGEFVLSNKPERELIEERTQGGFVSLAFGGLLTLVGAAVAILAWVPV</sequence>
<dbReference type="EMBL" id="JBHSAQ010000010">
    <property type="protein sequence ID" value="MFC3958986.1"/>
    <property type="molecule type" value="Genomic_DNA"/>
</dbReference>
<evidence type="ECO:0000313" key="14">
    <source>
        <dbReference type="EMBL" id="MFC3958986.1"/>
    </source>
</evidence>
<evidence type="ECO:0000256" key="11">
    <source>
        <dbReference type="ARBA" id="ARBA00023136"/>
    </source>
</evidence>
<comment type="catalytic activity">
    <reaction evidence="1">
        <text>S-ubiquitinyl-[E2 ubiquitin-conjugating enzyme]-L-cysteine + [acceptor protein]-L-lysine = [E2 ubiquitin-conjugating enzyme]-L-cysteine + N(6)-ubiquitinyl-[acceptor protein]-L-lysine.</text>
        <dbReference type="EC" id="2.3.2.27"/>
    </reaction>
</comment>
<evidence type="ECO:0000256" key="12">
    <source>
        <dbReference type="SAM" id="Phobius"/>
    </source>
</evidence>
<protein>
    <recommendedName>
        <fullName evidence="3">RING-type E3 ubiquitin transferase</fullName>
        <ecNumber evidence="3">2.3.2.27</ecNumber>
    </recommendedName>
</protein>
<keyword evidence="7" id="KW-0863">Zinc-finger</keyword>
<keyword evidence="5 12" id="KW-0812">Transmembrane</keyword>
<proteinExistence type="predicted"/>
<comment type="subcellular location">
    <subcellularLocation>
        <location evidence="2">Membrane</location>
        <topology evidence="2">Multi-pass membrane protein</topology>
    </subcellularLocation>
</comment>
<keyword evidence="10 12" id="KW-1133">Transmembrane helix</keyword>
<evidence type="ECO:0000259" key="13">
    <source>
        <dbReference type="Pfam" id="PF12483"/>
    </source>
</evidence>
<evidence type="ECO:0000256" key="1">
    <source>
        <dbReference type="ARBA" id="ARBA00000900"/>
    </source>
</evidence>
<comment type="caution">
    <text evidence="14">The sequence shown here is derived from an EMBL/GenBank/DDBJ whole genome shotgun (WGS) entry which is preliminary data.</text>
</comment>
<dbReference type="InterPro" id="IPR022170">
    <property type="entry name" value="MUL1-like"/>
</dbReference>
<keyword evidence="8" id="KW-0833">Ubl conjugation pathway</keyword>
<evidence type="ECO:0000256" key="2">
    <source>
        <dbReference type="ARBA" id="ARBA00004141"/>
    </source>
</evidence>
<keyword evidence="11 12" id="KW-0472">Membrane</keyword>
<evidence type="ECO:0000256" key="6">
    <source>
        <dbReference type="ARBA" id="ARBA00022723"/>
    </source>
</evidence>
<evidence type="ECO:0000256" key="9">
    <source>
        <dbReference type="ARBA" id="ARBA00022833"/>
    </source>
</evidence>
<keyword evidence="4" id="KW-0808">Transferase</keyword>
<evidence type="ECO:0000256" key="7">
    <source>
        <dbReference type="ARBA" id="ARBA00022771"/>
    </source>
</evidence>
<organism evidence="14 15">
    <name type="scientific">Halovivax cerinus</name>
    <dbReference type="NCBI Taxonomy" id="1487865"/>
    <lineage>
        <taxon>Archaea</taxon>
        <taxon>Methanobacteriati</taxon>
        <taxon>Methanobacteriota</taxon>
        <taxon>Stenosarchaea group</taxon>
        <taxon>Halobacteria</taxon>
        <taxon>Halobacteriales</taxon>
        <taxon>Natrialbaceae</taxon>
        <taxon>Halovivax</taxon>
    </lineage>
</organism>
<evidence type="ECO:0000256" key="8">
    <source>
        <dbReference type="ARBA" id="ARBA00022786"/>
    </source>
</evidence>
<keyword evidence="15" id="KW-1185">Reference proteome</keyword>
<dbReference type="GO" id="GO:0016020">
    <property type="term" value="C:membrane"/>
    <property type="evidence" value="ECO:0007669"/>
    <property type="project" value="UniProtKB-SubCell"/>
</dbReference>
<name>A0ABD5NQ53_9EURY</name>
<evidence type="ECO:0000256" key="3">
    <source>
        <dbReference type="ARBA" id="ARBA00012483"/>
    </source>
</evidence>
<dbReference type="EC" id="2.3.2.27" evidence="3"/>